<evidence type="ECO:0000313" key="3">
    <source>
        <dbReference type="Proteomes" id="UP001143480"/>
    </source>
</evidence>
<accession>A0A9W6KJ48</accession>
<gene>
    <name evidence="2" type="ORF">GCM10017581_022140</name>
</gene>
<dbReference type="RefSeq" id="WP_223100910.1">
    <property type="nucleotide sequence ID" value="NZ_BAAAXA010000001.1"/>
</dbReference>
<keyword evidence="3" id="KW-1185">Reference proteome</keyword>
<proteinExistence type="predicted"/>
<evidence type="ECO:0000256" key="1">
    <source>
        <dbReference type="SAM" id="Phobius"/>
    </source>
</evidence>
<dbReference type="EMBL" id="BSFP01000008">
    <property type="protein sequence ID" value="GLL00474.1"/>
    <property type="molecule type" value="Genomic_DNA"/>
</dbReference>
<dbReference type="Pfam" id="PF10724">
    <property type="entry name" value="DUF2516"/>
    <property type="match status" value="1"/>
</dbReference>
<dbReference type="InterPro" id="IPR019662">
    <property type="entry name" value="DUF2516"/>
</dbReference>
<comment type="caution">
    <text evidence="2">The sequence shown here is derived from an EMBL/GenBank/DDBJ whole genome shotgun (WGS) entry which is preliminary data.</text>
</comment>
<feature type="transmembrane region" description="Helical" evidence="1">
    <location>
        <begin position="49"/>
        <end position="67"/>
    </location>
</feature>
<dbReference type="Proteomes" id="UP001143480">
    <property type="component" value="Unassembled WGS sequence"/>
</dbReference>
<evidence type="ECO:0000313" key="2">
    <source>
        <dbReference type="EMBL" id="GLL00474.1"/>
    </source>
</evidence>
<feature type="transmembrane region" description="Helical" evidence="1">
    <location>
        <begin position="15"/>
        <end position="37"/>
    </location>
</feature>
<keyword evidence="1" id="KW-0472">Membrane</keyword>
<reference evidence="2" key="2">
    <citation type="submission" date="2023-01" db="EMBL/GenBank/DDBJ databases">
        <authorList>
            <person name="Sun Q."/>
            <person name="Evtushenko L."/>
        </authorList>
    </citation>
    <scope>NUCLEOTIDE SEQUENCE</scope>
    <source>
        <strain evidence="2">VKM Ac-1321</strain>
    </source>
</reference>
<keyword evidence="1" id="KW-0812">Transmembrane</keyword>
<keyword evidence="1" id="KW-1133">Transmembrane helix</keyword>
<organism evidence="2 3">
    <name type="scientific">Dactylosporangium matsuzakiense</name>
    <dbReference type="NCBI Taxonomy" id="53360"/>
    <lineage>
        <taxon>Bacteria</taxon>
        <taxon>Bacillati</taxon>
        <taxon>Actinomycetota</taxon>
        <taxon>Actinomycetes</taxon>
        <taxon>Micromonosporales</taxon>
        <taxon>Micromonosporaceae</taxon>
        <taxon>Dactylosporangium</taxon>
    </lineage>
</organism>
<sequence>MVSAVPIFYAQVENYISITVWIFCLVLGAAAFLHCVVQRTDAFPAIGTMSKSIWLALIGGGELLTAISPNLQLGYLGIFSLIAAGIFSVYLLDIRPALRDAVDGHGSW</sequence>
<dbReference type="AlphaFoldDB" id="A0A9W6KJ48"/>
<protein>
    <submittedName>
        <fullName evidence="2">Uncharacterized protein</fullName>
    </submittedName>
</protein>
<name>A0A9W6KJ48_9ACTN</name>
<feature type="transmembrane region" description="Helical" evidence="1">
    <location>
        <begin position="73"/>
        <end position="92"/>
    </location>
</feature>
<reference evidence="2" key="1">
    <citation type="journal article" date="2014" name="Int. J. Syst. Evol. Microbiol.">
        <title>Complete genome sequence of Corynebacterium casei LMG S-19264T (=DSM 44701T), isolated from a smear-ripened cheese.</title>
        <authorList>
            <consortium name="US DOE Joint Genome Institute (JGI-PGF)"/>
            <person name="Walter F."/>
            <person name="Albersmeier A."/>
            <person name="Kalinowski J."/>
            <person name="Ruckert C."/>
        </authorList>
    </citation>
    <scope>NUCLEOTIDE SEQUENCE</scope>
    <source>
        <strain evidence="2">VKM Ac-1321</strain>
    </source>
</reference>